<keyword evidence="2" id="KW-1185">Reference proteome</keyword>
<evidence type="ECO:0000313" key="1">
    <source>
        <dbReference type="EMBL" id="RMB90306.1"/>
    </source>
</evidence>
<dbReference type="GO" id="GO:0014069">
    <property type="term" value="C:postsynaptic density"/>
    <property type="evidence" value="ECO:0007669"/>
    <property type="project" value="TreeGrafter"/>
</dbReference>
<comment type="caution">
    <text evidence="1">The sequence shown here is derived from an EMBL/GenBank/DDBJ whole genome shotgun (WGS) entry which is preliminary data.</text>
</comment>
<dbReference type="GO" id="GO:0045211">
    <property type="term" value="C:postsynaptic membrane"/>
    <property type="evidence" value="ECO:0007669"/>
    <property type="project" value="TreeGrafter"/>
</dbReference>
<dbReference type="GO" id="GO:0035255">
    <property type="term" value="F:ionotropic glutamate receptor binding"/>
    <property type="evidence" value="ECO:0007669"/>
    <property type="project" value="TreeGrafter"/>
</dbReference>
<sequence>MEEAAPGAIVVRIGIPDLQQTLAPQTGPSLTSEGLENSSGILLSSGIAFPWISEIPKNFPGLWSGVMGVSSLAREVSPAESRRSGVGVQQRILCTLNHSLKDVLNYGLFQPAFNGRAGKFLDEERLLREYPLNPDTPVPYLEVGGIRLDCV</sequence>
<proteinExistence type="predicted"/>
<dbReference type="PANTHER" id="PTHR24135:SF4">
    <property type="entry name" value="SH3 AND MULTIPLE ANKYRIN REPEAT DOMAINS PROTEIN 3"/>
    <property type="match status" value="1"/>
</dbReference>
<name>A0A3M0J6U3_HIRRU</name>
<protein>
    <submittedName>
        <fullName evidence="1">Uncharacterized protein</fullName>
    </submittedName>
</protein>
<accession>A0A3M0J6U3</accession>
<dbReference type="STRING" id="333673.A0A3M0J6U3"/>
<organism evidence="1 2">
    <name type="scientific">Hirundo rustica rustica</name>
    <dbReference type="NCBI Taxonomy" id="333673"/>
    <lineage>
        <taxon>Eukaryota</taxon>
        <taxon>Metazoa</taxon>
        <taxon>Chordata</taxon>
        <taxon>Craniata</taxon>
        <taxon>Vertebrata</taxon>
        <taxon>Euteleostomi</taxon>
        <taxon>Archelosauria</taxon>
        <taxon>Archosauria</taxon>
        <taxon>Dinosauria</taxon>
        <taxon>Saurischia</taxon>
        <taxon>Theropoda</taxon>
        <taxon>Coelurosauria</taxon>
        <taxon>Aves</taxon>
        <taxon>Neognathae</taxon>
        <taxon>Neoaves</taxon>
        <taxon>Telluraves</taxon>
        <taxon>Australaves</taxon>
        <taxon>Passeriformes</taxon>
        <taxon>Sylvioidea</taxon>
        <taxon>Hirundinidae</taxon>
        <taxon>Hirundo</taxon>
    </lineage>
</organism>
<dbReference type="EMBL" id="QRBI01000252">
    <property type="protein sequence ID" value="RMB90306.1"/>
    <property type="molecule type" value="Genomic_DNA"/>
</dbReference>
<dbReference type="AlphaFoldDB" id="A0A3M0J6U3"/>
<reference evidence="1 2" key="1">
    <citation type="submission" date="2018-07" db="EMBL/GenBank/DDBJ databases">
        <title>A high quality draft genome assembly of the barn swallow (H. rustica rustica).</title>
        <authorList>
            <person name="Formenti G."/>
            <person name="Chiara M."/>
            <person name="Poveda L."/>
            <person name="Francoijs K.-J."/>
            <person name="Bonisoli-Alquati A."/>
            <person name="Canova L."/>
            <person name="Gianfranceschi L."/>
            <person name="Horner D.S."/>
            <person name="Saino N."/>
        </authorList>
    </citation>
    <scope>NUCLEOTIDE SEQUENCE [LARGE SCALE GENOMIC DNA]</scope>
    <source>
        <strain evidence="1">Chelidonia</strain>
        <tissue evidence="1">Blood</tissue>
    </source>
</reference>
<gene>
    <name evidence="1" type="ORF">DUI87_33339</name>
</gene>
<dbReference type="Proteomes" id="UP000269221">
    <property type="component" value="Unassembled WGS sequence"/>
</dbReference>
<dbReference type="GO" id="GO:0030160">
    <property type="term" value="F:synaptic receptor adaptor activity"/>
    <property type="evidence" value="ECO:0007669"/>
    <property type="project" value="TreeGrafter"/>
</dbReference>
<dbReference type="OrthoDB" id="445896at2759"/>
<dbReference type="GO" id="GO:0043197">
    <property type="term" value="C:dendritic spine"/>
    <property type="evidence" value="ECO:0007669"/>
    <property type="project" value="TreeGrafter"/>
</dbReference>
<dbReference type="InterPro" id="IPR051569">
    <property type="entry name" value="SHANK"/>
</dbReference>
<evidence type="ECO:0000313" key="2">
    <source>
        <dbReference type="Proteomes" id="UP000269221"/>
    </source>
</evidence>
<dbReference type="PANTHER" id="PTHR24135">
    <property type="entry name" value="SH3 AND MULTIPLE ANKYRIN REPEAT DOMAINS PROTEIN"/>
    <property type="match status" value="1"/>
</dbReference>